<dbReference type="PANTHER" id="PTHR46601:SF1">
    <property type="entry name" value="ADF-H DOMAIN-CONTAINING PROTEIN"/>
    <property type="match status" value="1"/>
</dbReference>
<reference evidence="1" key="1">
    <citation type="submission" date="2022-01" db="EMBL/GenBank/DDBJ databases">
        <authorList>
            <person name="King R."/>
        </authorList>
    </citation>
    <scope>NUCLEOTIDE SEQUENCE</scope>
</reference>
<sequence length="141" mass="16490">MDKERRVKLEETPAPANSANEHDCEIVKQLKVKFAEITKRCKKMLVLSVLPISWTRAQIQKEFSVSQYMARAVKKMVKEKGIFSTPNPKPGKTILNYIFTIVREFYLSEDISRMMPGNKDCVVIEKEDRKEYVQKNCFWPT</sequence>
<protein>
    <submittedName>
        <fullName evidence="1">Uncharacterized protein</fullName>
    </submittedName>
</protein>
<accession>A0A9P0CSD7</accession>
<gene>
    <name evidence="1" type="ORF">PSYICH_LOCUS8068</name>
</gene>
<dbReference type="AlphaFoldDB" id="A0A9P0CSD7"/>
<name>A0A9P0CSD7_9CUCU</name>
<organism evidence="1 2">
    <name type="scientific">Psylliodes chrysocephalus</name>
    <dbReference type="NCBI Taxonomy" id="3402493"/>
    <lineage>
        <taxon>Eukaryota</taxon>
        <taxon>Metazoa</taxon>
        <taxon>Ecdysozoa</taxon>
        <taxon>Arthropoda</taxon>
        <taxon>Hexapoda</taxon>
        <taxon>Insecta</taxon>
        <taxon>Pterygota</taxon>
        <taxon>Neoptera</taxon>
        <taxon>Endopterygota</taxon>
        <taxon>Coleoptera</taxon>
        <taxon>Polyphaga</taxon>
        <taxon>Cucujiformia</taxon>
        <taxon>Chrysomeloidea</taxon>
        <taxon>Chrysomelidae</taxon>
        <taxon>Galerucinae</taxon>
        <taxon>Alticini</taxon>
        <taxon>Psylliodes</taxon>
    </lineage>
</organism>
<dbReference type="Proteomes" id="UP001153636">
    <property type="component" value="Chromosome 21"/>
</dbReference>
<dbReference type="PANTHER" id="PTHR46601">
    <property type="entry name" value="ULP_PROTEASE DOMAIN-CONTAINING PROTEIN"/>
    <property type="match status" value="1"/>
</dbReference>
<evidence type="ECO:0000313" key="2">
    <source>
        <dbReference type="Proteomes" id="UP001153636"/>
    </source>
</evidence>
<dbReference type="OrthoDB" id="7700504at2759"/>
<keyword evidence="2" id="KW-1185">Reference proteome</keyword>
<evidence type="ECO:0000313" key="1">
    <source>
        <dbReference type="EMBL" id="CAH1107444.1"/>
    </source>
</evidence>
<proteinExistence type="predicted"/>
<dbReference type="EMBL" id="OV651833">
    <property type="protein sequence ID" value="CAH1107444.1"/>
    <property type="molecule type" value="Genomic_DNA"/>
</dbReference>